<dbReference type="Proteomes" id="UP000013009">
    <property type="component" value="Unassembled WGS sequence"/>
</dbReference>
<dbReference type="OrthoDB" id="6683244at2"/>
<reference evidence="1 2" key="1">
    <citation type="submission" date="2013-02" db="EMBL/GenBank/DDBJ databases">
        <title>The Genome Sequence of Acinetobacter sp. NIPH 1859.</title>
        <authorList>
            <consortium name="The Broad Institute Genome Sequencing Platform"/>
            <consortium name="The Broad Institute Genome Sequencing Center for Infectious Disease"/>
            <person name="Cerqueira G."/>
            <person name="Feldgarden M."/>
            <person name="Courvalin P."/>
            <person name="Perichon B."/>
            <person name="Grillot-Courvalin C."/>
            <person name="Clermont D."/>
            <person name="Rocha E."/>
            <person name="Yoon E.-J."/>
            <person name="Nemec A."/>
            <person name="Walker B."/>
            <person name="Young S.K."/>
            <person name="Zeng Q."/>
            <person name="Gargeya S."/>
            <person name="Fitzgerald M."/>
            <person name="Haas B."/>
            <person name="Abouelleil A."/>
            <person name="Alvarado L."/>
            <person name="Arachchi H.M."/>
            <person name="Berlin A.M."/>
            <person name="Chapman S.B."/>
            <person name="Dewar J."/>
            <person name="Goldberg J."/>
            <person name="Griggs A."/>
            <person name="Gujja S."/>
            <person name="Hansen M."/>
            <person name="Howarth C."/>
            <person name="Imamovic A."/>
            <person name="Larimer J."/>
            <person name="McCowan C."/>
            <person name="Murphy C."/>
            <person name="Neiman D."/>
            <person name="Pearson M."/>
            <person name="Priest M."/>
            <person name="Roberts A."/>
            <person name="Saif S."/>
            <person name="Shea T."/>
            <person name="Sisk P."/>
            <person name="Sykes S."/>
            <person name="Wortman J."/>
            <person name="Nusbaum C."/>
            <person name="Birren B."/>
        </authorList>
    </citation>
    <scope>NUCLEOTIDE SEQUENCE [LARGE SCALE GENOMIC DNA]</scope>
    <source>
        <strain evidence="1 2">NIPH 1859</strain>
    </source>
</reference>
<dbReference type="InterPro" id="IPR029055">
    <property type="entry name" value="Ntn_hydrolases_N"/>
</dbReference>
<name>N9R3M0_9GAMM</name>
<proteinExistence type="predicted"/>
<dbReference type="AlphaFoldDB" id="N9R3M0"/>
<comment type="caution">
    <text evidence="1">The sequence shown here is derived from an EMBL/GenBank/DDBJ whole genome shotgun (WGS) entry which is preliminary data.</text>
</comment>
<sequence>MTFIIAIQLQDSIIVAADNRSATIDYKIHSDQTPKLYAWKNGIIVGSGEMTVISRAVEFFIKLSKSNIKDLPKCLKISRLMRELEAKNFHITTTKIMYSKSTPSGAQLYTIQPNKNDEYRLEKFKINEIILWLFNPDVSHIRTELKTLYANLKPCYYFNNKNEWINYYLEQLNIIFKKQVQIDQTMSASFDIFFQTKDDYLHEYVSSTRTISGYGE</sequence>
<dbReference type="EMBL" id="APRZ01000017">
    <property type="protein sequence ID" value="ENX33757.1"/>
    <property type="molecule type" value="Genomic_DNA"/>
</dbReference>
<accession>N9R3M0</accession>
<dbReference type="SUPFAM" id="SSF56235">
    <property type="entry name" value="N-terminal nucleophile aminohydrolases (Ntn hydrolases)"/>
    <property type="match status" value="1"/>
</dbReference>
<gene>
    <name evidence="1" type="ORF">F889_02420</name>
</gene>
<organism evidence="1 2">
    <name type="scientific">Acinetobacter colistiniresistens</name>
    <dbReference type="NCBI Taxonomy" id="280145"/>
    <lineage>
        <taxon>Bacteria</taxon>
        <taxon>Pseudomonadati</taxon>
        <taxon>Pseudomonadota</taxon>
        <taxon>Gammaproteobacteria</taxon>
        <taxon>Moraxellales</taxon>
        <taxon>Moraxellaceae</taxon>
        <taxon>Acinetobacter</taxon>
    </lineage>
</organism>
<dbReference type="PATRIC" id="fig|1217695.3.peg.2351"/>
<keyword evidence="2" id="KW-1185">Reference proteome</keyword>
<evidence type="ECO:0000313" key="2">
    <source>
        <dbReference type="Proteomes" id="UP000013009"/>
    </source>
</evidence>
<evidence type="ECO:0000313" key="1">
    <source>
        <dbReference type="EMBL" id="ENX33757.1"/>
    </source>
</evidence>
<protein>
    <submittedName>
        <fullName evidence="1">Uncharacterized protein</fullName>
    </submittedName>
</protein>
<dbReference type="HOGENOM" id="CLU_103235_0_0_6"/>
<dbReference type="RefSeq" id="WP_005274515.1">
    <property type="nucleotide sequence ID" value="NZ_KB850195.1"/>
</dbReference>